<dbReference type="AlphaFoldDB" id="Q0P3F4"/>
<dbReference type="PRINTS" id="PR00395">
    <property type="entry name" value="RIBOSOMALS2"/>
</dbReference>
<dbReference type="InterPro" id="IPR005706">
    <property type="entry name" value="Ribosomal_uS2_bac/mit/plastid"/>
</dbReference>
<evidence type="ECO:0000313" key="14">
    <source>
        <dbReference type="EMBL" id="AGR43232.1"/>
    </source>
</evidence>
<dbReference type="SUPFAM" id="SSF52313">
    <property type="entry name" value="Ribosomal protein S2"/>
    <property type="match status" value="1"/>
</dbReference>
<dbReference type="Gene3D" id="1.10.287.610">
    <property type="entry name" value="Helix hairpin bin"/>
    <property type="match status" value="1"/>
</dbReference>
<dbReference type="Pfam" id="PF00318">
    <property type="entry name" value="Ribosomal_S2"/>
    <property type="match status" value="1"/>
</dbReference>
<dbReference type="Proteomes" id="UP000009170">
    <property type="component" value="Mitochondrion"/>
</dbReference>
<evidence type="ECO:0000313" key="3">
    <source>
        <dbReference type="EMBL" id="AGR42759.1"/>
    </source>
</evidence>
<keyword evidence="16" id="KW-1185">Reference proteome</keyword>
<dbReference type="EMBL" id="KC967306">
    <property type="protein sequence ID" value="AGR43232.1"/>
    <property type="molecule type" value="Genomic_DNA"/>
</dbReference>
<accession>Q0P3F4</accession>
<comment type="similarity">
    <text evidence="1">Belongs to the universal ribosomal protein uS2 family.</text>
</comment>
<reference evidence="15" key="1">
    <citation type="journal article" date="2006" name="Mol. Biol. Evol.">
        <title>The Chloroplast and Mitochondrial DNA sequence of Ostreococcus tauri: organelle genomes of the smallest eukaryote are examples of compaction.</title>
        <authorList>
            <person name="Robbens S."/>
            <person name="Derelle E."/>
            <person name="Ferraz C."/>
            <person name="Wuyts J."/>
            <person name="Moreau H."/>
            <person name="Van de Peer Y."/>
        </authorList>
    </citation>
    <scope>NUCLEOTIDE SEQUENCE</scope>
    <source>
        <strain evidence="15">OTTH0595</strain>
    </source>
</reference>
<evidence type="ECO:0000313" key="12">
    <source>
        <dbReference type="EMBL" id="AGR43146.1"/>
    </source>
</evidence>
<evidence type="ECO:0000313" key="4">
    <source>
        <dbReference type="EMBL" id="AGR42802.1"/>
    </source>
</evidence>
<evidence type="ECO:0000313" key="5">
    <source>
        <dbReference type="EMBL" id="AGR42845.1"/>
    </source>
</evidence>
<dbReference type="Gene3D" id="3.40.50.10490">
    <property type="entry name" value="Glucose-6-phosphate isomerase like protein, domain 1"/>
    <property type="match status" value="1"/>
</dbReference>
<dbReference type="EMBL" id="KC967298">
    <property type="protein sequence ID" value="AGR42888.1"/>
    <property type="molecule type" value="Genomic_DNA"/>
</dbReference>
<evidence type="ECO:0000313" key="2">
    <source>
        <dbReference type="EMBL" id="AGR42716.1"/>
    </source>
</evidence>
<dbReference type="NCBIfam" id="TIGR01011">
    <property type="entry name" value="rpsB_bact"/>
    <property type="match status" value="1"/>
</dbReference>
<dbReference type="InterPro" id="IPR023591">
    <property type="entry name" value="Ribosomal_uS2_flav_dom_sf"/>
</dbReference>
<dbReference type="EMBL" id="KC967304">
    <property type="protein sequence ID" value="AGR43146.1"/>
    <property type="molecule type" value="Genomic_DNA"/>
</dbReference>
<proteinExistence type="inferred from homology"/>
<evidence type="ECO:0000256" key="1">
    <source>
        <dbReference type="ARBA" id="ARBA00006242"/>
    </source>
</evidence>
<dbReference type="GO" id="GO:0003735">
    <property type="term" value="F:structural constituent of ribosome"/>
    <property type="evidence" value="ECO:0007669"/>
    <property type="project" value="InterPro"/>
</dbReference>
<keyword evidence="15" id="KW-0496">Mitochondrion</keyword>
<name>Q0P3F4_OSTTA</name>
<reference evidence="15 16" key="2">
    <citation type="journal article" date="2007" name="Mol. Biol. Evol.">
        <title>The complete chloroplast and mitochondrial DNA sequence of Ostreococcus tauri: organelle genomes of the smallest eukaryote are examples of compaction.</title>
        <authorList>
            <person name="Robbens S."/>
            <person name="Derelle E."/>
            <person name="Ferraz C."/>
            <person name="Wuyts J."/>
            <person name="Moreau H."/>
            <person name="Van de Peer Y."/>
        </authorList>
    </citation>
    <scope>NUCLEOTIDE SEQUENCE [LARGE SCALE GENOMIC DNA]</scope>
    <source>
        <strain evidence="15 16">OTTH0595</strain>
    </source>
</reference>
<dbReference type="EMBL" id="KC967302">
    <property type="protein sequence ID" value="AGR43060.1"/>
    <property type="molecule type" value="Genomic_DNA"/>
</dbReference>
<evidence type="ECO:0000313" key="6">
    <source>
        <dbReference type="EMBL" id="AGR42888.1"/>
    </source>
</evidence>
<evidence type="ECO:0000313" key="10">
    <source>
        <dbReference type="EMBL" id="AGR43060.1"/>
    </source>
</evidence>
<evidence type="ECO:0000313" key="9">
    <source>
        <dbReference type="EMBL" id="AGR43017.1"/>
    </source>
</evidence>
<dbReference type="EMBL" id="KC967295">
    <property type="protein sequence ID" value="AGR42759.1"/>
    <property type="molecule type" value="Genomic_DNA"/>
</dbReference>
<dbReference type="EMBL" id="KC967299">
    <property type="protein sequence ID" value="AGR42931.1"/>
    <property type="molecule type" value="Genomic_DNA"/>
</dbReference>
<dbReference type="EMBL" id="KC967297">
    <property type="protein sequence ID" value="AGR42845.1"/>
    <property type="molecule type" value="Genomic_DNA"/>
</dbReference>
<organism evidence="15 16">
    <name type="scientific">Ostreococcus tauri</name>
    <name type="common">Marine green alga</name>
    <dbReference type="NCBI Taxonomy" id="70448"/>
    <lineage>
        <taxon>Eukaryota</taxon>
        <taxon>Viridiplantae</taxon>
        <taxon>Chlorophyta</taxon>
        <taxon>Mamiellophyceae</taxon>
        <taxon>Mamiellales</taxon>
        <taxon>Bathycoccaceae</taxon>
        <taxon>Ostreococcus</taxon>
    </lineage>
</organism>
<dbReference type="HAMAP" id="MF_00291_B">
    <property type="entry name" value="Ribosomal_uS2_B"/>
    <property type="match status" value="1"/>
</dbReference>
<keyword evidence="2" id="KW-0689">Ribosomal protein</keyword>
<dbReference type="KEGG" id="ota:OstapMp37"/>
<dbReference type="EMBL" id="KC967301">
    <property type="protein sequence ID" value="AGR43017.1"/>
    <property type="molecule type" value="Genomic_DNA"/>
</dbReference>
<reference evidence="2" key="3">
    <citation type="journal article" date="2013" name="Genome Biol. Evol.">
        <title>Organellar Inheritance in the Green Lineage: Insights from Ostreococcus tauri.</title>
        <authorList>
            <person name="Blanc-Mathieu R."/>
            <person name="Sanchez-Ferandin S."/>
            <person name="Eyre-Walker A."/>
            <person name="Piganeau G."/>
        </authorList>
    </citation>
    <scope>NUCLEOTIDE SEQUENCE</scope>
    <source>
        <strain evidence="3">RCC1108</strain>
        <strain evidence="4">RCC1110</strain>
        <strain evidence="5">RCC1112</strain>
        <strain evidence="6">RCC1114</strain>
        <strain evidence="7">RCC1115</strain>
        <strain evidence="8">RCC1116</strain>
        <strain evidence="9">RCC1117</strain>
        <strain evidence="10">RCC1118</strain>
        <strain evidence="11">RCC1123</strain>
        <strain evidence="12">RCC1558</strain>
        <strain evidence="13">RCC1559</strain>
        <strain evidence="14">RCC1561</strain>
        <strain evidence="2">RCC745-2009</strain>
    </source>
</reference>
<dbReference type="EMBL" id="KC967300">
    <property type="protein sequence ID" value="AGR42974.1"/>
    <property type="molecule type" value="Genomic_DNA"/>
</dbReference>
<evidence type="ECO:0000313" key="7">
    <source>
        <dbReference type="EMBL" id="AGR42931.1"/>
    </source>
</evidence>
<evidence type="ECO:0000313" key="13">
    <source>
        <dbReference type="EMBL" id="AGR43189.1"/>
    </source>
</evidence>
<dbReference type="STRING" id="70448.Q0P3F4"/>
<evidence type="ECO:0000313" key="15">
    <source>
        <dbReference type="EMBL" id="CAL36423.1"/>
    </source>
</evidence>
<gene>
    <name evidence="15" type="ordered locus">OtMtg00370</name>
</gene>
<dbReference type="EMBL" id="KC967294">
    <property type="protein sequence ID" value="AGR42716.1"/>
    <property type="molecule type" value="Genomic_DNA"/>
</dbReference>
<protein>
    <submittedName>
        <fullName evidence="15">Mitochondrion, complete genome</fullName>
    </submittedName>
    <submittedName>
        <fullName evidence="2">Ribosomal protein S2</fullName>
    </submittedName>
</protein>
<evidence type="ECO:0000313" key="16">
    <source>
        <dbReference type="Proteomes" id="UP000009170"/>
    </source>
</evidence>
<dbReference type="GO" id="GO:0006412">
    <property type="term" value="P:translation"/>
    <property type="evidence" value="ECO:0007669"/>
    <property type="project" value="InterPro"/>
</dbReference>
<dbReference type="EMBL" id="KC967303">
    <property type="protein sequence ID" value="AGR43103.1"/>
    <property type="molecule type" value="Genomic_DNA"/>
</dbReference>
<dbReference type="InterPro" id="IPR001865">
    <property type="entry name" value="Ribosomal_uS2"/>
</dbReference>
<dbReference type="GO" id="GO:0005763">
    <property type="term" value="C:mitochondrial small ribosomal subunit"/>
    <property type="evidence" value="ECO:0007669"/>
    <property type="project" value="TreeGrafter"/>
</dbReference>
<dbReference type="CDD" id="cd01425">
    <property type="entry name" value="RPS2"/>
    <property type="match status" value="1"/>
</dbReference>
<dbReference type="EMBL" id="KC967296">
    <property type="protein sequence ID" value="AGR42802.1"/>
    <property type="molecule type" value="Genomic_DNA"/>
</dbReference>
<dbReference type="EMBL" id="CR954200">
    <property type="protein sequence ID" value="CAL36423.1"/>
    <property type="molecule type" value="Genomic_DNA"/>
</dbReference>
<evidence type="ECO:0000313" key="8">
    <source>
        <dbReference type="EMBL" id="AGR42974.1"/>
    </source>
</evidence>
<geneLocation type="mitochondrion" evidence="15"/>
<dbReference type="PANTHER" id="PTHR12534">
    <property type="entry name" value="30S RIBOSOMAL PROTEIN S2 PROKARYOTIC AND ORGANELLAR"/>
    <property type="match status" value="1"/>
</dbReference>
<dbReference type="PANTHER" id="PTHR12534:SF1">
    <property type="entry name" value="SMALL RIBOSOMAL SUBUNIT PROTEIN US2M"/>
    <property type="match status" value="1"/>
</dbReference>
<keyword evidence="2" id="KW-0687">Ribonucleoprotein</keyword>
<evidence type="ECO:0000313" key="11">
    <source>
        <dbReference type="EMBL" id="AGR43103.1"/>
    </source>
</evidence>
<dbReference type="EMBL" id="KC967305">
    <property type="protein sequence ID" value="AGR43189.1"/>
    <property type="molecule type" value="Genomic_DNA"/>
</dbReference>
<sequence length="208" mass="23912">MRQQNFFEKVQYVSNKVHPELFGCLEGFRNHLALVDTEKSKLLLKKALIFLRALQQDNKTILFINNNPKLSFLTKQTAVSLDQPYSNEYWIPGLLTNWTGSQSMIHSFKYSEQYFGSFLDKKKVVFPKYVKQKKKLEGLTAFKHRPSALVLLQTTGNASIIREAQLLNIPIVAFTNCTKTVSNVEYPIPFDTDAVAIVYFFCSILCKK</sequence>